<protein>
    <submittedName>
        <fullName evidence="4">ECF transporter S component</fullName>
    </submittedName>
</protein>
<feature type="transmembrane region" description="Helical" evidence="3">
    <location>
        <begin position="6"/>
        <end position="26"/>
    </location>
</feature>
<evidence type="ECO:0000313" key="4">
    <source>
        <dbReference type="EMBL" id="MBC8536080.1"/>
    </source>
</evidence>
<keyword evidence="2 3" id="KW-1133">Transmembrane helix</keyword>
<organism evidence="4 5">
    <name type="scientific">Feifania hominis</name>
    <dbReference type="NCBI Taxonomy" id="2763660"/>
    <lineage>
        <taxon>Bacteria</taxon>
        <taxon>Bacillati</taxon>
        <taxon>Bacillota</taxon>
        <taxon>Clostridia</taxon>
        <taxon>Eubacteriales</taxon>
        <taxon>Feifaniaceae</taxon>
        <taxon>Feifania</taxon>
    </lineage>
</organism>
<dbReference type="Pfam" id="PF07155">
    <property type="entry name" value="ECF-ribofla_trS"/>
    <property type="match status" value="1"/>
</dbReference>
<evidence type="ECO:0000256" key="3">
    <source>
        <dbReference type="SAM" id="Phobius"/>
    </source>
</evidence>
<keyword evidence="5" id="KW-1185">Reference proteome</keyword>
<dbReference type="PANTHER" id="PTHR37815">
    <property type="entry name" value="UPF0397 PROTEIN BC_2624-RELATED"/>
    <property type="match status" value="1"/>
</dbReference>
<keyword evidence="1 3" id="KW-0812">Transmembrane</keyword>
<feature type="transmembrane region" description="Helical" evidence="3">
    <location>
        <begin position="38"/>
        <end position="68"/>
    </location>
</feature>
<gene>
    <name evidence="4" type="ORF">H8695_05165</name>
</gene>
<proteinExistence type="predicted"/>
<evidence type="ECO:0000256" key="2">
    <source>
        <dbReference type="ARBA" id="ARBA00022989"/>
    </source>
</evidence>
<dbReference type="PANTHER" id="PTHR37815:SF3">
    <property type="entry name" value="UPF0397 PROTEIN SPR0429"/>
    <property type="match status" value="1"/>
</dbReference>
<name>A0A926DBT6_9FIRM</name>
<dbReference type="Gene3D" id="1.10.1760.20">
    <property type="match status" value="1"/>
</dbReference>
<feature type="transmembrane region" description="Helical" evidence="3">
    <location>
        <begin position="156"/>
        <end position="177"/>
    </location>
</feature>
<comment type="caution">
    <text evidence="4">The sequence shown here is derived from an EMBL/GenBank/DDBJ whole genome shotgun (WGS) entry which is preliminary data.</text>
</comment>
<evidence type="ECO:0000256" key="1">
    <source>
        <dbReference type="ARBA" id="ARBA00022692"/>
    </source>
</evidence>
<dbReference type="Proteomes" id="UP000620366">
    <property type="component" value="Unassembled WGS sequence"/>
</dbReference>
<dbReference type="EMBL" id="JACRSP010000002">
    <property type="protein sequence ID" value="MBC8536080.1"/>
    <property type="molecule type" value="Genomic_DNA"/>
</dbReference>
<accession>A0A926DBT6</accession>
<evidence type="ECO:0000313" key="5">
    <source>
        <dbReference type="Proteomes" id="UP000620366"/>
    </source>
</evidence>
<feature type="transmembrane region" description="Helical" evidence="3">
    <location>
        <begin position="112"/>
        <end position="136"/>
    </location>
</feature>
<keyword evidence="3" id="KW-0472">Membrane</keyword>
<dbReference type="RefSeq" id="WP_249299834.1">
    <property type="nucleotide sequence ID" value="NZ_JACRSP010000002.1"/>
</dbReference>
<dbReference type="InterPro" id="IPR009825">
    <property type="entry name" value="ECF_substrate-spec-like"/>
</dbReference>
<feature type="transmembrane region" description="Helical" evidence="3">
    <location>
        <begin position="80"/>
        <end position="100"/>
    </location>
</feature>
<dbReference type="GO" id="GO:0016020">
    <property type="term" value="C:membrane"/>
    <property type="evidence" value="ECO:0007669"/>
    <property type="project" value="InterPro"/>
</dbReference>
<sequence>MNQKVLYRMVVTGLMAAMIFVVTMFLKIEIPTPTGPTMLKIGNIICLTTGLLFGGVTGGLAAGIGSALFDLCHPAYAAEFYITFINFFMMGFVCGLVSHLRGQRGKNFALNCGAAAAGALTYFVLHIGKNVLVLVLSGSNFQAALLANTTKMITSGVNAAIAVIAAVLITPALRPLLERAGVYRKLEG</sequence>
<dbReference type="AlphaFoldDB" id="A0A926DBT6"/>
<reference evidence="4" key="1">
    <citation type="submission" date="2020-08" db="EMBL/GenBank/DDBJ databases">
        <title>Genome public.</title>
        <authorList>
            <person name="Liu C."/>
            <person name="Sun Q."/>
        </authorList>
    </citation>
    <scope>NUCLEOTIDE SEQUENCE</scope>
    <source>
        <strain evidence="4">BX7</strain>
    </source>
</reference>